<name>A0A9W8LQH0_9FUNG</name>
<comment type="caution">
    <text evidence="2">The sequence shown here is derived from an EMBL/GenBank/DDBJ whole genome shotgun (WGS) entry which is preliminary data.</text>
</comment>
<keyword evidence="3" id="KW-1185">Reference proteome</keyword>
<feature type="region of interest" description="Disordered" evidence="1">
    <location>
        <begin position="240"/>
        <end position="524"/>
    </location>
</feature>
<gene>
    <name evidence="2" type="ORF">H4R20_005767</name>
</gene>
<reference evidence="2" key="1">
    <citation type="submission" date="2022-07" db="EMBL/GenBank/DDBJ databases">
        <title>Phylogenomic reconstructions and comparative analyses of Kickxellomycotina fungi.</title>
        <authorList>
            <person name="Reynolds N.K."/>
            <person name="Stajich J.E."/>
            <person name="Barry K."/>
            <person name="Grigoriev I.V."/>
            <person name="Crous P."/>
            <person name="Smith M.E."/>
        </authorList>
    </citation>
    <scope>NUCLEOTIDE SEQUENCE</scope>
    <source>
        <strain evidence="2">NRRL 1565</strain>
    </source>
</reference>
<evidence type="ECO:0000256" key="1">
    <source>
        <dbReference type="SAM" id="MobiDB-lite"/>
    </source>
</evidence>
<feature type="compositionally biased region" description="Pro residues" evidence="1">
    <location>
        <begin position="342"/>
        <end position="351"/>
    </location>
</feature>
<feature type="non-terminal residue" evidence="2">
    <location>
        <position position="524"/>
    </location>
</feature>
<feature type="compositionally biased region" description="Low complexity" evidence="1">
    <location>
        <begin position="318"/>
        <end position="340"/>
    </location>
</feature>
<evidence type="ECO:0000313" key="3">
    <source>
        <dbReference type="Proteomes" id="UP001140094"/>
    </source>
</evidence>
<feature type="region of interest" description="Disordered" evidence="1">
    <location>
        <begin position="133"/>
        <end position="157"/>
    </location>
</feature>
<protein>
    <submittedName>
        <fullName evidence="2">Uncharacterized protein</fullName>
    </submittedName>
</protein>
<accession>A0A9W8LQH0</accession>
<proteinExistence type="predicted"/>
<feature type="compositionally biased region" description="Polar residues" evidence="1">
    <location>
        <begin position="486"/>
        <end position="502"/>
    </location>
</feature>
<dbReference type="EMBL" id="JANBUO010002092">
    <property type="protein sequence ID" value="KAJ2795759.1"/>
    <property type="molecule type" value="Genomic_DNA"/>
</dbReference>
<feature type="compositionally biased region" description="Basic and acidic residues" evidence="1">
    <location>
        <begin position="370"/>
        <end position="385"/>
    </location>
</feature>
<feature type="compositionally biased region" description="Polar residues" evidence="1">
    <location>
        <begin position="143"/>
        <end position="154"/>
    </location>
</feature>
<sequence length="524" mass="55513">MQSASEYTVEARDRPILRIQLHEESPGTRLGGNTHPWHALFEQPDALQNYQSNSCGQPLTQGQAPNNNIPAQRAASSTADCAATGNATEPLCYMGSAQSGQRANAPSACPAIYADEINTQGLLDGLEDLYDFGDEDTKPSEACNATTKSSNDNTSTRDDNACLDHLDDMDPDEADAIISQLGAFESAKASLEFKADTKVKEENGVSDHKLPADTSKRQAVNEVLDTLADMSEGEAERIVGSLGGFSKPPQIPSKCGIHITKRPVSSSSRSDQAERGAPDINTQLHEIPEMEDAEARSIIQSLGGFSRPPNRSGDDSDTTSLSSKSAITAAAPQTSSTSQACPPSPRTPTTPVPCQRQGIAGQAISSRFPSKRDVLSARRALKMDSGKAQVPAFSPPVRMGAGRPVAPAPGTSARDAAQASESKRQLAFKLPGIKRPAAKLRFNSPTKRLALDSGQTGNGQGMADTDAGAPSDGSNNGDCRPAVQLIQFSQPFRSPAKTNPDSPRNREANQRLLNRGRAPPVLPH</sequence>
<dbReference type="OrthoDB" id="5596833at2759"/>
<dbReference type="Proteomes" id="UP001140094">
    <property type="component" value="Unassembled WGS sequence"/>
</dbReference>
<dbReference type="AlphaFoldDB" id="A0A9W8LQH0"/>
<evidence type="ECO:0000313" key="2">
    <source>
        <dbReference type="EMBL" id="KAJ2795759.1"/>
    </source>
</evidence>
<organism evidence="2 3">
    <name type="scientific">Coemansia guatemalensis</name>
    <dbReference type="NCBI Taxonomy" id="2761395"/>
    <lineage>
        <taxon>Eukaryota</taxon>
        <taxon>Fungi</taxon>
        <taxon>Fungi incertae sedis</taxon>
        <taxon>Zoopagomycota</taxon>
        <taxon>Kickxellomycotina</taxon>
        <taxon>Kickxellomycetes</taxon>
        <taxon>Kickxellales</taxon>
        <taxon>Kickxellaceae</taxon>
        <taxon>Coemansia</taxon>
    </lineage>
</organism>